<keyword evidence="8" id="KW-1185">Reference proteome</keyword>
<evidence type="ECO:0000256" key="2">
    <source>
        <dbReference type="ARBA" id="ARBA00006948"/>
    </source>
</evidence>
<dbReference type="GO" id="GO:0016020">
    <property type="term" value="C:membrane"/>
    <property type="evidence" value="ECO:0007669"/>
    <property type="project" value="UniProtKB-SubCell"/>
</dbReference>
<proteinExistence type="inferred from homology"/>
<organism evidence="7 8">
    <name type="scientific">Escallonia herrerae</name>
    <dbReference type="NCBI Taxonomy" id="1293975"/>
    <lineage>
        <taxon>Eukaryota</taxon>
        <taxon>Viridiplantae</taxon>
        <taxon>Streptophyta</taxon>
        <taxon>Embryophyta</taxon>
        <taxon>Tracheophyta</taxon>
        <taxon>Spermatophyta</taxon>
        <taxon>Magnoliopsida</taxon>
        <taxon>eudicotyledons</taxon>
        <taxon>Gunneridae</taxon>
        <taxon>Pentapetalae</taxon>
        <taxon>asterids</taxon>
        <taxon>campanulids</taxon>
        <taxon>Escalloniales</taxon>
        <taxon>Escalloniaceae</taxon>
        <taxon>Escallonia</taxon>
    </lineage>
</organism>
<dbReference type="PANTHER" id="PTHR46285:SF7">
    <property type="entry name" value="OS06G0238900 PROTEIN"/>
    <property type="match status" value="1"/>
</dbReference>
<keyword evidence="3 6" id="KW-0812">Transmembrane</keyword>
<dbReference type="EMBL" id="JAVXUP010001263">
    <property type="protein sequence ID" value="KAK3013881.1"/>
    <property type="molecule type" value="Genomic_DNA"/>
</dbReference>
<evidence type="ECO:0000313" key="8">
    <source>
        <dbReference type="Proteomes" id="UP001188597"/>
    </source>
</evidence>
<evidence type="ECO:0000256" key="4">
    <source>
        <dbReference type="ARBA" id="ARBA00022989"/>
    </source>
</evidence>
<evidence type="ECO:0000313" key="7">
    <source>
        <dbReference type="EMBL" id="KAK3013881.1"/>
    </source>
</evidence>
<name>A0AA88VR86_9ASTE</name>
<evidence type="ECO:0000256" key="6">
    <source>
        <dbReference type="SAM" id="Phobius"/>
    </source>
</evidence>
<accession>A0AA88VR86</accession>
<feature type="transmembrane region" description="Helical" evidence="6">
    <location>
        <begin position="126"/>
        <end position="146"/>
    </location>
</feature>
<evidence type="ECO:0000256" key="1">
    <source>
        <dbReference type="ARBA" id="ARBA00004141"/>
    </source>
</evidence>
<keyword evidence="5 6" id="KW-0472">Membrane</keyword>
<evidence type="ECO:0000256" key="5">
    <source>
        <dbReference type="ARBA" id="ARBA00023136"/>
    </source>
</evidence>
<comment type="similarity">
    <text evidence="2">Belongs to the TMEM45 family.</text>
</comment>
<sequence>MGLFTYTLAGGGFILIGAWEFLLSSSQTLKTPQPSPSQSPPSHSTITFVAIFLLSFFFILNSLISLTSAVSSKDQSGIVLQLQMGFSFYSDSIVHGCYLSEKSRGNFTVKCKGHPEYHRGRAIATLQFNCHLALLVALLAGVYSIVSKKHGVSRGELTRYRPIGAEMQQLDGQAQFTLDSDDDDESGIVEEKNVVRQKALPVVPELGVNGFGSYH</sequence>
<dbReference type="AlphaFoldDB" id="A0AA88VR86"/>
<comment type="subcellular location">
    <subcellularLocation>
        <location evidence="1">Membrane</location>
        <topology evidence="1">Multi-pass membrane protein</topology>
    </subcellularLocation>
</comment>
<dbReference type="PANTHER" id="PTHR46285">
    <property type="entry name" value="PROTEINASE INHIBITOR I4, SERPIN (DUF716)-RELATED"/>
    <property type="match status" value="1"/>
</dbReference>
<evidence type="ECO:0000256" key="3">
    <source>
        <dbReference type="ARBA" id="ARBA00022692"/>
    </source>
</evidence>
<dbReference type="InterPro" id="IPR006904">
    <property type="entry name" value="DUF716"/>
</dbReference>
<gene>
    <name evidence="7" type="ORF">RJ639_009278</name>
</gene>
<protein>
    <submittedName>
        <fullName evidence="7">Uncharacterized protein</fullName>
    </submittedName>
</protein>
<reference evidence="7" key="1">
    <citation type="submission" date="2022-12" db="EMBL/GenBank/DDBJ databases">
        <title>Draft genome assemblies for two species of Escallonia (Escalloniales).</title>
        <authorList>
            <person name="Chanderbali A."/>
            <person name="Dervinis C."/>
            <person name="Anghel I."/>
            <person name="Soltis D."/>
            <person name="Soltis P."/>
            <person name="Zapata F."/>
        </authorList>
    </citation>
    <scope>NUCLEOTIDE SEQUENCE</scope>
    <source>
        <strain evidence="7">UCBG64.0493</strain>
        <tissue evidence="7">Leaf</tissue>
    </source>
</reference>
<dbReference type="Proteomes" id="UP001188597">
    <property type="component" value="Unassembled WGS sequence"/>
</dbReference>
<feature type="transmembrane region" description="Helical" evidence="6">
    <location>
        <begin position="6"/>
        <end position="23"/>
    </location>
</feature>
<dbReference type="Pfam" id="PF04819">
    <property type="entry name" value="DUF716"/>
    <property type="match status" value="1"/>
</dbReference>
<keyword evidence="4 6" id="KW-1133">Transmembrane helix</keyword>
<comment type="caution">
    <text evidence="7">The sequence shown here is derived from an EMBL/GenBank/DDBJ whole genome shotgun (WGS) entry which is preliminary data.</text>
</comment>
<feature type="transmembrane region" description="Helical" evidence="6">
    <location>
        <begin position="44"/>
        <end position="64"/>
    </location>
</feature>